<dbReference type="InterPro" id="IPR017853">
    <property type="entry name" value="GH"/>
</dbReference>
<dbReference type="Pfam" id="PF18564">
    <property type="entry name" value="Glyco_hydro_5_C"/>
    <property type="match status" value="1"/>
</dbReference>
<dbReference type="GO" id="GO:0004553">
    <property type="term" value="F:hydrolase activity, hydrolyzing O-glycosyl compounds"/>
    <property type="evidence" value="ECO:0007669"/>
    <property type="project" value="InterPro"/>
</dbReference>
<evidence type="ECO:0000259" key="6">
    <source>
        <dbReference type="Pfam" id="PF00150"/>
    </source>
</evidence>
<dbReference type="InterPro" id="IPR052066">
    <property type="entry name" value="Glycosphingolipid_Hydrolases"/>
</dbReference>
<dbReference type="InterPro" id="IPR001547">
    <property type="entry name" value="Glyco_hydro_5"/>
</dbReference>
<keyword evidence="3 4" id="KW-0326">Glycosidase</keyword>
<dbReference type="Pfam" id="PF00150">
    <property type="entry name" value="Cellulase"/>
    <property type="match status" value="1"/>
</dbReference>
<protein>
    <submittedName>
        <fullName evidence="8">Cellulase family glycosylhydrolase</fullName>
    </submittedName>
</protein>
<keyword evidence="2 4" id="KW-0378">Hydrolase</keyword>
<dbReference type="EMBL" id="CP046172">
    <property type="protein sequence ID" value="QIS14135.1"/>
    <property type="molecule type" value="Genomic_DNA"/>
</dbReference>
<keyword evidence="9" id="KW-1185">Reference proteome</keyword>
<dbReference type="GO" id="GO:0016042">
    <property type="term" value="P:lipid catabolic process"/>
    <property type="evidence" value="ECO:0007669"/>
    <property type="project" value="UniProtKB-ARBA"/>
</dbReference>
<dbReference type="Gene3D" id="3.20.20.80">
    <property type="entry name" value="Glycosidases"/>
    <property type="match status" value="1"/>
</dbReference>
<comment type="similarity">
    <text evidence="1 4">Belongs to the glycosyl hydrolase 5 (cellulase A) family.</text>
</comment>
<evidence type="ECO:0000256" key="1">
    <source>
        <dbReference type="ARBA" id="ARBA00005641"/>
    </source>
</evidence>
<feature type="domain" description="Glycoside hydrolase family 5 C-terminal" evidence="7">
    <location>
        <begin position="474"/>
        <end position="544"/>
    </location>
</feature>
<evidence type="ECO:0000259" key="7">
    <source>
        <dbReference type="Pfam" id="PF18564"/>
    </source>
</evidence>
<evidence type="ECO:0000313" key="8">
    <source>
        <dbReference type="EMBL" id="QIS14135.1"/>
    </source>
</evidence>
<dbReference type="PANTHER" id="PTHR31308">
    <property type="match status" value="1"/>
</dbReference>
<evidence type="ECO:0000256" key="3">
    <source>
        <dbReference type="ARBA" id="ARBA00023295"/>
    </source>
</evidence>
<reference evidence="8 9" key="1">
    <citation type="journal article" date="2019" name="ACS Chem. Biol.">
        <title>Identification and Mobilization of a Cryptic Antibiotic Biosynthesis Gene Locus from a Human-Pathogenic Nocardia Isolate.</title>
        <authorList>
            <person name="Herisse M."/>
            <person name="Ishida K."/>
            <person name="Porter J.L."/>
            <person name="Howden B."/>
            <person name="Hertweck C."/>
            <person name="Stinear T.P."/>
            <person name="Pidot S.J."/>
        </authorList>
    </citation>
    <scope>NUCLEOTIDE SEQUENCE [LARGE SCALE GENOMIC DNA]</scope>
    <source>
        <strain evidence="8 9">AUSMDU00012717</strain>
    </source>
</reference>
<dbReference type="PANTHER" id="PTHR31308:SF3">
    <property type="entry name" value="ENDOGLYCOCERAMIDASE"/>
    <property type="match status" value="1"/>
</dbReference>
<dbReference type="AlphaFoldDB" id="A0A6G9YLF9"/>
<evidence type="ECO:0000256" key="5">
    <source>
        <dbReference type="SAM" id="MobiDB-lite"/>
    </source>
</evidence>
<accession>A0A6G9YLF9</accession>
<feature type="region of interest" description="Disordered" evidence="5">
    <location>
        <begin position="532"/>
        <end position="562"/>
    </location>
</feature>
<dbReference type="InterPro" id="IPR041036">
    <property type="entry name" value="GH5_C"/>
</dbReference>
<proteinExistence type="inferred from homology"/>
<dbReference type="KEGG" id="nah:F5544_31470"/>
<evidence type="ECO:0000256" key="2">
    <source>
        <dbReference type="ARBA" id="ARBA00022801"/>
    </source>
</evidence>
<dbReference type="Gene3D" id="2.60.40.1180">
    <property type="entry name" value="Golgi alpha-mannosidase II"/>
    <property type="match status" value="1"/>
</dbReference>
<sequence>MECRVPDAGARGEVLGGRGWCHLVAYPCVYLATRTVTLLHACVVRHGLRGCAAVRSPVVFRPRTFRFRGRFGRHSLSRTTKGNLVKISRRMFIVPVLVVLSLCSSFIAGAEAAPASIGALHVEGNALIDEFGRTVLLHGVNNVHKEAPFVRLGDGFTVGEKDAELLARHGFNTVRLGVGFEALMPTRGVVDGEFLDRVAAVVDMLAAHGIYTLLDDHQDGLSKIWGGNGFPEWAIEARPDPWEPNPGFPLYYLMPSMNSGWDEVWNNTHGVLDYLGTALGALAAKMNGHPGVLGIELMNEPWPGSAFTACFPDGCPDFDAKYQAAMQRLTDAARTSNATIPLFWEPNVTWNETMPTNLGKNPPITAPNIVFAPHDYCIPSQLAIYLGLPEELRGLCSVQQDKTWSNIDSFTQRTGIPTLVTEFGDGDVTVLHNTLTHADEHFIGWQYWHYQSIFGPGGDKPDPFSGDLGAQLIRTYPQATAGTPHQMSYDPSNGTFTYTYAPRPSTKPTEIYISDLAYPNGYEIRADHGTVTSPPGARTATIEASGPDPVTVHINRPGSSTP</sequence>
<gene>
    <name evidence="8" type="ORF">F5544_31470</name>
</gene>
<dbReference type="GO" id="GO:0000272">
    <property type="term" value="P:polysaccharide catabolic process"/>
    <property type="evidence" value="ECO:0007669"/>
    <property type="project" value="InterPro"/>
</dbReference>
<evidence type="ECO:0000256" key="4">
    <source>
        <dbReference type="RuleBase" id="RU361153"/>
    </source>
</evidence>
<dbReference type="GO" id="GO:1901136">
    <property type="term" value="P:carbohydrate derivative catabolic process"/>
    <property type="evidence" value="ECO:0007669"/>
    <property type="project" value="UniProtKB-ARBA"/>
</dbReference>
<dbReference type="SUPFAM" id="SSF51445">
    <property type="entry name" value="(Trans)glycosidases"/>
    <property type="match status" value="1"/>
</dbReference>
<evidence type="ECO:0000313" key="9">
    <source>
        <dbReference type="Proteomes" id="UP000503540"/>
    </source>
</evidence>
<feature type="domain" description="Glycoside hydrolase family 5" evidence="6">
    <location>
        <begin position="162"/>
        <end position="450"/>
    </location>
</feature>
<name>A0A6G9YLF9_9NOCA</name>
<dbReference type="Proteomes" id="UP000503540">
    <property type="component" value="Chromosome"/>
</dbReference>
<dbReference type="InterPro" id="IPR013780">
    <property type="entry name" value="Glyco_hydro_b"/>
</dbReference>
<organism evidence="8 9">
    <name type="scientific">Nocardia arthritidis</name>
    <dbReference type="NCBI Taxonomy" id="228602"/>
    <lineage>
        <taxon>Bacteria</taxon>
        <taxon>Bacillati</taxon>
        <taxon>Actinomycetota</taxon>
        <taxon>Actinomycetes</taxon>
        <taxon>Mycobacteriales</taxon>
        <taxon>Nocardiaceae</taxon>
        <taxon>Nocardia</taxon>
    </lineage>
</organism>